<gene>
    <name evidence="3" type="ORF">SAMN05878443_1179</name>
</gene>
<dbReference type="Proteomes" id="UP000184758">
    <property type="component" value="Unassembled WGS sequence"/>
</dbReference>
<dbReference type="Gene3D" id="3.60.15.10">
    <property type="entry name" value="Ribonuclease Z/Hydroxyacylglutathione hydrolase-like"/>
    <property type="match status" value="1"/>
</dbReference>
<dbReference type="PANTHER" id="PTHR30619:SF7">
    <property type="entry name" value="BETA-LACTAMASE DOMAIN PROTEIN"/>
    <property type="match status" value="1"/>
</dbReference>
<dbReference type="SUPFAM" id="SSF56281">
    <property type="entry name" value="Metallo-hydrolase/oxidoreductase"/>
    <property type="match status" value="1"/>
</dbReference>
<keyword evidence="4" id="KW-1185">Reference proteome</keyword>
<dbReference type="InterPro" id="IPR035681">
    <property type="entry name" value="ComA-like_MBL"/>
</dbReference>
<feature type="domain" description="Metallo-beta-lactamase" evidence="2">
    <location>
        <begin position="85"/>
        <end position="282"/>
    </location>
</feature>
<dbReference type="GO" id="GO:0016787">
    <property type="term" value="F:hydrolase activity"/>
    <property type="evidence" value="ECO:0007669"/>
    <property type="project" value="UniProtKB-KW"/>
</dbReference>
<dbReference type="STRING" id="28230.SAMN05878443_1179"/>
<dbReference type="eggNOG" id="COG2333">
    <property type="taxonomic scope" value="Bacteria"/>
</dbReference>
<proteinExistence type="predicted"/>
<dbReference type="CDD" id="cd07731">
    <property type="entry name" value="ComA-like_MBL-fold"/>
    <property type="match status" value="1"/>
</dbReference>
<accession>A0A1N6GF07</accession>
<evidence type="ECO:0000313" key="4">
    <source>
        <dbReference type="Proteomes" id="UP000184758"/>
    </source>
</evidence>
<dbReference type="OrthoDB" id="9761531at2"/>
<evidence type="ECO:0000256" key="1">
    <source>
        <dbReference type="SAM" id="Phobius"/>
    </source>
</evidence>
<keyword evidence="1" id="KW-0812">Transmembrane</keyword>
<dbReference type="EMBL" id="FSRN01000001">
    <property type="protein sequence ID" value="SIO05992.1"/>
    <property type="molecule type" value="Genomic_DNA"/>
</dbReference>
<sequence length="338" mass="37712">MPVRKKKKITKKQKEKRTKFISAGLVLLLVFSVGLFLGENKQSDLTLNRGIELFKEELLTFFNTKEEIDQTENQETTIRFLDANQGSATLIQAKDGTTILMDSGRYEDKDKKIIQQLDQYVGTGGKIDLLIFTHNDSDHIGNGDLITNYYDVKEVWMNGNDATSQIYERLLDAIGKSNAIYTEPKTGENYQVGPFKIEVLNPNEQSKNDQNDDSIITKITVNQVSGLFSGDASQGIEKTIFESGTDLTADYILMGHHGSDTSTSEEWIKASRPKFAIFSAGENNSYGHPGEEAIDRLRKQSIPIYGTIENGTITATIHEDGTYSIETEKGDNLVEDDA</sequence>
<name>A0A1N6GF07_9LACT</name>
<evidence type="ECO:0000313" key="3">
    <source>
        <dbReference type="EMBL" id="SIO05992.1"/>
    </source>
</evidence>
<keyword evidence="1" id="KW-1133">Transmembrane helix</keyword>
<dbReference type="SMART" id="SM00849">
    <property type="entry name" value="Lactamase_B"/>
    <property type="match status" value="1"/>
</dbReference>
<dbReference type="RefSeq" id="WP_034548118.1">
    <property type="nucleotide sequence ID" value="NZ_FSRN01000001.1"/>
</dbReference>
<organism evidence="3 4">
    <name type="scientific">Carnobacterium alterfunditum</name>
    <dbReference type="NCBI Taxonomy" id="28230"/>
    <lineage>
        <taxon>Bacteria</taxon>
        <taxon>Bacillati</taxon>
        <taxon>Bacillota</taxon>
        <taxon>Bacilli</taxon>
        <taxon>Lactobacillales</taxon>
        <taxon>Carnobacteriaceae</taxon>
        <taxon>Carnobacterium</taxon>
    </lineage>
</organism>
<protein>
    <submittedName>
        <fullName evidence="3">Metal-dependent hydrolase, beta-lactamase superfamily II</fullName>
    </submittedName>
</protein>
<feature type="transmembrane region" description="Helical" evidence="1">
    <location>
        <begin position="20"/>
        <end position="38"/>
    </location>
</feature>
<dbReference type="PANTHER" id="PTHR30619">
    <property type="entry name" value="DNA INTERNALIZATION/COMPETENCE PROTEIN COMEC/REC2"/>
    <property type="match status" value="1"/>
</dbReference>
<keyword evidence="1" id="KW-0472">Membrane</keyword>
<dbReference type="InterPro" id="IPR052159">
    <property type="entry name" value="Competence_DNA_uptake"/>
</dbReference>
<reference evidence="4" key="1">
    <citation type="submission" date="2016-11" db="EMBL/GenBank/DDBJ databases">
        <authorList>
            <person name="Varghese N."/>
            <person name="Submissions S."/>
        </authorList>
    </citation>
    <scope>NUCLEOTIDE SEQUENCE [LARGE SCALE GENOMIC DNA]</scope>
    <source>
        <strain evidence="4">313</strain>
    </source>
</reference>
<dbReference type="AlphaFoldDB" id="A0A1N6GF07"/>
<dbReference type="InterPro" id="IPR001279">
    <property type="entry name" value="Metallo-B-lactamas"/>
</dbReference>
<dbReference type="Pfam" id="PF00753">
    <property type="entry name" value="Lactamase_B"/>
    <property type="match status" value="1"/>
</dbReference>
<keyword evidence="3" id="KW-0378">Hydrolase</keyword>
<dbReference type="InterPro" id="IPR036866">
    <property type="entry name" value="RibonucZ/Hydroxyglut_hydro"/>
</dbReference>
<evidence type="ECO:0000259" key="2">
    <source>
        <dbReference type="SMART" id="SM00849"/>
    </source>
</evidence>